<dbReference type="InterPro" id="IPR044687">
    <property type="entry name" value="LPA3"/>
</dbReference>
<proteinExistence type="predicted"/>
<dbReference type="EMBL" id="FN647682">
    <property type="protein sequence ID" value="CBN76619.1"/>
    <property type="molecule type" value="Genomic_DNA"/>
</dbReference>
<protein>
    <recommendedName>
        <fullName evidence="2">DUF1995 domain-containing protein</fullName>
    </recommendedName>
</protein>
<dbReference type="EMBL" id="FN649726">
    <property type="protein sequence ID" value="CBN76619.1"/>
    <property type="molecule type" value="Genomic_DNA"/>
</dbReference>
<feature type="region of interest" description="Disordered" evidence="1">
    <location>
        <begin position="1"/>
        <end position="25"/>
    </location>
</feature>
<dbReference type="InParanoid" id="D8LBB0"/>
<reference evidence="3 4" key="1">
    <citation type="journal article" date="2010" name="Nature">
        <title>The Ectocarpus genome and the independent evolution of multicellularity in brown algae.</title>
        <authorList>
            <person name="Cock J.M."/>
            <person name="Sterck L."/>
            <person name="Rouze P."/>
            <person name="Scornet D."/>
            <person name="Allen A.E."/>
            <person name="Amoutzias G."/>
            <person name="Anthouard V."/>
            <person name="Artiguenave F."/>
            <person name="Aury J.M."/>
            <person name="Badger J.H."/>
            <person name="Beszteri B."/>
            <person name="Billiau K."/>
            <person name="Bonnet E."/>
            <person name="Bothwell J.H."/>
            <person name="Bowler C."/>
            <person name="Boyen C."/>
            <person name="Brownlee C."/>
            <person name="Carrano C.J."/>
            <person name="Charrier B."/>
            <person name="Cho G.Y."/>
            <person name="Coelho S.M."/>
            <person name="Collen J."/>
            <person name="Corre E."/>
            <person name="Da Silva C."/>
            <person name="Delage L."/>
            <person name="Delaroque N."/>
            <person name="Dittami S.M."/>
            <person name="Doulbeau S."/>
            <person name="Elias M."/>
            <person name="Farnham G."/>
            <person name="Gachon C.M."/>
            <person name="Gschloessl B."/>
            <person name="Heesch S."/>
            <person name="Jabbari K."/>
            <person name="Jubin C."/>
            <person name="Kawai H."/>
            <person name="Kimura K."/>
            <person name="Kloareg B."/>
            <person name="Kupper F.C."/>
            <person name="Lang D."/>
            <person name="Le Bail A."/>
            <person name="Leblanc C."/>
            <person name="Lerouge P."/>
            <person name="Lohr M."/>
            <person name="Lopez P.J."/>
            <person name="Martens C."/>
            <person name="Maumus F."/>
            <person name="Michel G."/>
            <person name="Miranda-Saavedra D."/>
            <person name="Morales J."/>
            <person name="Moreau H."/>
            <person name="Motomura T."/>
            <person name="Nagasato C."/>
            <person name="Napoli C.A."/>
            <person name="Nelson D.R."/>
            <person name="Nyvall-Collen P."/>
            <person name="Peters A.F."/>
            <person name="Pommier C."/>
            <person name="Potin P."/>
            <person name="Poulain J."/>
            <person name="Quesneville H."/>
            <person name="Read B."/>
            <person name="Rensing S.A."/>
            <person name="Ritter A."/>
            <person name="Rousvoal S."/>
            <person name="Samanta M."/>
            <person name="Samson G."/>
            <person name="Schroeder D.C."/>
            <person name="Segurens B."/>
            <person name="Strittmatter M."/>
            <person name="Tonon T."/>
            <person name="Tregear J.W."/>
            <person name="Valentin K."/>
            <person name="von Dassow P."/>
            <person name="Yamagishi T."/>
            <person name="Van de Peer Y."/>
            <person name="Wincker P."/>
        </authorList>
    </citation>
    <scope>NUCLEOTIDE SEQUENCE [LARGE SCALE GENOMIC DNA]</scope>
    <source>
        <strain evidence="4">Ec32 / CCAP1310/4</strain>
    </source>
</reference>
<name>D8LBB0_ECTSI</name>
<evidence type="ECO:0000313" key="3">
    <source>
        <dbReference type="EMBL" id="CBN76619.1"/>
    </source>
</evidence>
<dbReference type="STRING" id="2880.D8LBB0"/>
<dbReference type="OrthoDB" id="2082at2759"/>
<evidence type="ECO:0000313" key="4">
    <source>
        <dbReference type="Proteomes" id="UP000002630"/>
    </source>
</evidence>
<keyword evidence="4" id="KW-1185">Reference proteome</keyword>
<accession>D8LBB0</accession>
<dbReference type="Pfam" id="PF09353">
    <property type="entry name" value="DUF1995"/>
    <property type="match status" value="1"/>
</dbReference>
<feature type="domain" description="DUF1995" evidence="2">
    <location>
        <begin position="23"/>
        <end position="277"/>
    </location>
</feature>
<sequence>MSSSSSDSPPTQTPKSERLEPAPSTFEQCIRQAQGAVEDAFEDGFNLVEVEFPPLQQDYLEDSGSSAYDVSSANVRLASRFAQSFAAEGKEVSILLPDEAELDQAADDEGGVEISKGVTLRTLRSSGKRTAATLDALFMSFVGRGTGVIEPIEGTDIYVALVFSCQELPDLQELNKLVPDAKIVFFNLRLDTLRGDLGLPAFPPKSLHYDFLSQIKPVYLLRTRAYSRTISKKPFLVNYQGAQFRVYPGEYQCLLDVGSRYKRVSNSPKRQSLGDFKDEITKALKLDEEEDNAVTSFFRKGFKNKTWWEEGGEEEKSTNWRS</sequence>
<dbReference type="eggNOG" id="ENOG502QW2X">
    <property type="taxonomic scope" value="Eukaryota"/>
</dbReference>
<evidence type="ECO:0000256" key="1">
    <source>
        <dbReference type="SAM" id="MobiDB-lite"/>
    </source>
</evidence>
<dbReference type="PANTHER" id="PTHR34051:SF2">
    <property type="entry name" value="PROTEIN LPA3"/>
    <property type="match status" value="1"/>
</dbReference>
<organism evidence="3 4">
    <name type="scientific">Ectocarpus siliculosus</name>
    <name type="common">Brown alga</name>
    <name type="synonym">Conferva siliculosa</name>
    <dbReference type="NCBI Taxonomy" id="2880"/>
    <lineage>
        <taxon>Eukaryota</taxon>
        <taxon>Sar</taxon>
        <taxon>Stramenopiles</taxon>
        <taxon>Ochrophyta</taxon>
        <taxon>PX clade</taxon>
        <taxon>Phaeophyceae</taxon>
        <taxon>Ectocarpales</taxon>
        <taxon>Ectocarpaceae</taxon>
        <taxon>Ectocarpus</taxon>
    </lineage>
</organism>
<dbReference type="Proteomes" id="UP000002630">
    <property type="component" value="Linkage Group LG01"/>
</dbReference>
<dbReference type="PANTHER" id="PTHR34051">
    <property type="entry name" value="PROTEIN LOW PSII ACCUMULATION 3, CHLOROPLASTIC"/>
    <property type="match status" value="1"/>
</dbReference>
<dbReference type="AlphaFoldDB" id="D8LBB0"/>
<dbReference type="InterPro" id="IPR018962">
    <property type="entry name" value="DUF1995"/>
</dbReference>
<evidence type="ECO:0000259" key="2">
    <source>
        <dbReference type="Pfam" id="PF09353"/>
    </source>
</evidence>
<gene>
    <name evidence="3" type="ORF">Esi_0000_0349</name>
</gene>
<dbReference type="OMA" id="KSATWWE"/>